<name>A0A7S2UUJ2_9STRA</name>
<organism evidence="1">
    <name type="scientific">Fibrocapsa japonica</name>
    <dbReference type="NCBI Taxonomy" id="94617"/>
    <lineage>
        <taxon>Eukaryota</taxon>
        <taxon>Sar</taxon>
        <taxon>Stramenopiles</taxon>
        <taxon>Ochrophyta</taxon>
        <taxon>Raphidophyceae</taxon>
        <taxon>Chattonellales</taxon>
        <taxon>Chattonellaceae</taxon>
        <taxon>Fibrocapsa</taxon>
    </lineage>
</organism>
<dbReference type="EMBL" id="HBHR01004521">
    <property type="protein sequence ID" value="CAD9859653.1"/>
    <property type="molecule type" value="Transcribed_RNA"/>
</dbReference>
<reference evidence="1" key="1">
    <citation type="submission" date="2021-01" db="EMBL/GenBank/DDBJ databases">
        <authorList>
            <person name="Corre E."/>
            <person name="Pelletier E."/>
            <person name="Niang G."/>
            <person name="Scheremetjew M."/>
            <person name="Finn R."/>
            <person name="Kale V."/>
            <person name="Holt S."/>
            <person name="Cochrane G."/>
            <person name="Meng A."/>
            <person name="Brown T."/>
            <person name="Cohen L."/>
        </authorList>
    </citation>
    <scope>NUCLEOTIDE SEQUENCE</scope>
    <source>
        <strain evidence="1">CCMP1661</strain>
    </source>
</reference>
<gene>
    <name evidence="1" type="ORF">FJAP1339_LOCUS2172</name>
</gene>
<accession>A0A7S2UUJ2</accession>
<sequence>MELHLHNPLVTAGLHYLYLHAPTMEQNGANISHLNSTSTGYNSGTTDSPKDFGCSRDCPSFPPDCLDLSPFEAGTMRCMQLKNCHVEVNTKQLDSVLRQAISLVRLTKRSIDRSHENNLWQRGLLTDDRIEPLE</sequence>
<evidence type="ECO:0000313" key="1">
    <source>
        <dbReference type="EMBL" id="CAD9859653.1"/>
    </source>
</evidence>
<dbReference type="AlphaFoldDB" id="A0A7S2UUJ2"/>
<protein>
    <submittedName>
        <fullName evidence="1">Uncharacterized protein</fullName>
    </submittedName>
</protein>
<proteinExistence type="predicted"/>